<evidence type="ECO:0000313" key="5">
    <source>
        <dbReference type="Proteomes" id="UP000728185"/>
    </source>
</evidence>
<feature type="region of interest" description="Disordered" evidence="2">
    <location>
        <begin position="479"/>
        <end position="524"/>
    </location>
</feature>
<dbReference type="GO" id="GO:0031122">
    <property type="term" value="P:cytoplasmic microtubule organization"/>
    <property type="evidence" value="ECO:0007669"/>
    <property type="project" value="TreeGrafter"/>
</dbReference>
<feature type="compositionally biased region" description="Basic and acidic residues" evidence="2">
    <location>
        <begin position="1171"/>
        <end position="1187"/>
    </location>
</feature>
<keyword evidence="5" id="KW-1185">Reference proteome</keyword>
<sequence length="1380" mass="152176">MKSLGAHANVEFQQPLMDGDDENWNIDHYLATQLSSCDIYQFVPSLLNLKEEVIDFEGLLEILKVLSGGRKVTLDPSFAESSEEDTRSPDDGVSSDCGKQWKQGARRRCVQFKDLVSFPRSSEVSDEGDNTNLFIWISAHVAVIEVILRIYLSQQITQKRLNDALSTVIGCRTSSASLDTLQGADGALFWLVVVAARTASLLGILDCTDWLRSHLLGETPKTCDDSLSSDGISETMDNAADRFLRGMAMANLLALAFHFYHPDLAPEEGEFDFYFNFTPNGELEPAASHHNARMVAAICRKHFDGLHDVLTLMPPSCCDNQDDQEGHRRSVTLNHVMLLGFCSQGLARSPAHRRLQHATLAAELFIWVTKAVPDRQIPPIRSERPRLQQTVSPGPVLSHSSRRQLNELNSIKANTKTSLDSNGVVTPTFAEIYHHDPSVPRVPLQCFTPSHEVNTKLRSPSPAGRETYRLSEHNTTGITMLDEDQISSRDMPPIQAGHKTGQNGLNDPVNNAAIQPGQQQQRKQSTGMVNVGAVNSGVFYAPSISTSESGLSQPFRLVDHAAFDGAHSSQFVLGENNYDPLHMMFQQQQQQQCNSPQHGISCAFLDQTPRDFHQPAGLRKVRTLWDTPNRPSRSHSVCSPPSTATDPEEHVKQEQLHRQRRRPIEMPNEEENSRVRRSQKRTTYTSDETDSIFMGDASMKSGSPLPTSEENHAANVPEHQSKVDYPGTYPRRAAVRSQSIRNAATTAVLVPSDDGAPDSLYTSDQTGPESTDINEADTRERHQHSSAIHITPTPQRTRWNKNLERRTSDTRPNRSSSRRGYRSVRATKREESTPILYYPAGGTYPHSVLTEHCVVPITYPIESSVSPRQMYAIHCDPFCPQPSWIHHHHHHPPPQHPLTVISSSPFVAQPQYYVGPVHPTHPGAVGSLITSTSLPQMPIPSGYQQSNPNCMAVPTVAPTDQEQTTISHQTKNTANDNTNASQNPVNSTTALDTQMMNQNGPVLTHLSVKPVNEQAINEAATGNLSDPSTSGYQRAQSFFVSIESGKVGCQTPFKLRSRSVRSTSLVRKGETNLKTTVTDDATQVTSSTESPQTTADTETSVRQLTCKPNATDGEGSLRDYSTSDKYPRLEQEVSAYLNRKMSASSDKETDNSRPSSASISQNIPVKQRTTRVNEKARLANSSEKRTDVAQSSPITRRPASLSRSTVSSAREANGGNKTQTRDELSLLRIKPPTSADLPPSGPNQMEPKLFVELRSKSNRRVIANALSHCCLAGPVNEEAKHAALAALGCSDGKHFMILLRSQCQYGGLYSYSTTEDQATRVNGNGPKKIGNNMVAHYYKYDSGSKRFSEITSTSHLSTVVDAVQLHGRTRNRLPSGSALS</sequence>
<feature type="region of interest" description="Disordered" evidence="2">
    <location>
        <begin position="746"/>
        <end position="828"/>
    </location>
</feature>
<feature type="region of interest" description="Disordered" evidence="2">
    <location>
        <begin position="623"/>
        <end position="727"/>
    </location>
</feature>
<feature type="compositionally biased region" description="Polar residues" evidence="2">
    <location>
        <begin position="1079"/>
        <end position="1108"/>
    </location>
</feature>
<dbReference type="PANTHER" id="PTHR21595:SF0">
    <property type="entry name" value="PATRONIN"/>
    <property type="match status" value="1"/>
</dbReference>
<dbReference type="GO" id="GO:0007026">
    <property type="term" value="P:negative regulation of microtubule depolymerization"/>
    <property type="evidence" value="ECO:0007669"/>
    <property type="project" value="TreeGrafter"/>
</dbReference>
<dbReference type="InterPro" id="IPR011033">
    <property type="entry name" value="PRC_barrel-like_sf"/>
</dbReference>
<evidence type="ECO:0000256" key="1">
    <source>
        <dbReference type="PROSITE-ProRule" id="PRU00841"/>
    </source>
</evidence>
<dbReference type="SMART" id="SM01051">
    <property type="entry name" value="CAMSAP_CKK"/>
    <property type="match status" value="1"/>
</dbReference>
<comment type="caution">
    <text evidence="4">The sequence shown here is derived from an EMBL/GenBank/DDBJ whole genome shotgun (WGS) entry which is preliminary data.</text>
</comment>
<dbReference type="Proteomes" id="UP000728185">
    <property type="component" value="Unassembled WGS sequence"/>
</dbReference>
<evidence type="ECO:0000256" key="2">
    <source>
        <dbReference type="SAM" id="MobiDB-lite"/>
    </source>
</evidence>
<feature type="region of interest" description="Disordered" evidence="2">
    <location>
        <begin position="1079"/>
        <end position="1128"/>
    </location>
</feature>
<feature type="compositionally biased region" description="Polar residues" evidence="2">
    <location>
        <begin position="629"/>
        <end position="645"/>
    </location>
</feature>
<dbReference type="GO" id="GO:0051011">
    <property type="term" value="F:microtubule minus-end binding"/>
    <property type="evidence" value="ECO:0007669"/>
    <property type="project" value="TreeGrafter"/>
</dbReference>
<feature type="compositionally biased region" description="Polar residues" evidence="2">
    <location>
        <begin position="785"/>
        <end position="797"/>
    </location>
</feature>
<dbReference type="PANTHER" id="PTHR21595">
    <property type="entry name" value="PATRONIN"/>
    <property type="match status" value="1"/>
</dbReference>
<feature type="compositionally biased region" description="Polar residues" evidence="2">
    <location>
        <begin position="1201"/>
        <end position="1218"/>
    </location>
</feature>
<evidence type="ECO:0000259" key="3">
    <source>
        <dbReference type="PROSITE" id="PS51508"/>
    </source>
</evidence>
<accession>A0A8E0S6Y7</accession>
<dbReference type="InterPro" id="IPR038209">
    <property type="entry name" value="CKK_dom_sf"/>
</dbReference>
<dbReference type="Pfam" id="PF08683">
    <property type="entry name" value="CAMSAP_CKK"/>
    <property type="match status" value="1"/>
</dbReference>
<protein>
    <submittedName>
        <fullName evidence="4">Calmodulin-regulated spectrin-associated protein 1-B</fullName>
    </submittedName>
</protein>
<dbReference type="SUPFAM" id="SSF50346">
    <property type="entry name" value="PRC-barrel domain"/>
    <property type="match status" value="1"/>
</dbReference>
<feature type="compositionally biased region" description="Basic and acidic residues" evidence="2">
    <location>
        <begin position="801"/>
        <end position="812"/>
    </location>
</feature>
<feature type="region of interest" description="Disordered" evidence="2">
    <location>
        <begin position="381"/>
        <end position="402"/>
    </location>
</feature>
<feature type="compositionally biased region" description="Basic residues" evidence="2">
    <location>
        <begin position="816"/>
        <end position="826"/>
    </location>
</feature>
<comment type="similarity">
    <text evidence="1">Belongs to the CAMSAP1 family.</text>
</comment>
<gene>
    <name evidence="4" type="ORF">FBUS_05610</name>
</gene>
<dbReference type="InterPro" id="IPR032940">
    <property type="entry name" value="CAMSAP"/>
</dbReference>
<organism evidence="4 5">
    <name type="scientific">Fasciolopsis buskii</name>
    <dbReference type="NCBI Taxonomy" id="27845"/>
    <lineage>
        <taxon>Eukaryota</taxon>
        <taxon>Metazoa</taxon>
        <taxon>Spiralia</taxon>
        <taxon>Lophotrochozoa</taxon>
        <taxon>Platyhelminthes</taxon>
        <taxon>Trematoda</taxon>
        <taxon>Digenea</taxon>
        <taxon>Plagiorchiida</taxon>
        <taxon>Echinostomata</taxon>
        <taxon>Echinostomatoidea</taxon>
        <taxon>Fasciolidae</taxon>
        <taxon>Fasciolopsis</taxon>
    </lineage>
</organism>
<feature type="region of interest" description="Disordered" evidence="2">
    <location>
        <begin position="77"/>
        <end position="99"/>
    </location>
</feature>
<keyword evidence="1" id="KW-0493">Microtubule</keyword>
<feature type="domain" description="CKK" evidence="3">
    <location>
        <begin position="1246"/>
        <end position="1380"/>
    </location>
</feature>
<feature type="compositionally biased region" description="Polar residues" evidence="2">
    <location>
        <begin position="1152"/>
        <end position="1164"/>
    </location>
</feature>
<comment type="domain">
    <text evidence="1">The CKK domain binds microtubules.</text>
</comment>
<dbReference type="EMBL" id="LUCM01000193">
    <property type="protein sequence ID" value="KAA0200950.1"/>
    <property type="molecule type" value="Genomic_DNA"/>
</dbReference>
<feature type="compositionally biased region" description="Polar residues" evidence="2">
    <location>
        <begin position="760"/>
        <end position="773"/>
    </location>
</feature>
<reference evidence="4" key="1">
    <citation type="submission" date="2019-05" db="EMBL/GenBank/DDBJ databases">
        <title>Annotation for the trematode Fasciolopsis buski.</title>
        <authorList>
            <person name="Choi Y.-J."/>
        </authorList>
    </citation>
    <scope>NUCLEOTIDE SEQUENCE</scope>
    <source>
        <strain evidence="4">HT</strain>
        <tissue evidence="4">Whole worm</tissue>
    </source>
</reference>
<dbReference type="PROSITE" id="PS51508">
    <property type="entry name" value="CKK"/>
    <property type="match status" value="1"/>
</dbReference>
<dbReference type="GO" id="GO:0005516">
    <property type="term" value="F:calmodulin binding"/>
    <property type="evidence" value="ECO:0007669"/>
    <property type="project" value="InterPro"/>
</dbReference>
<dbReference type="GO" id="GO:0036449">
    <property type="term" value="C:microtubule minus-end"/>
    <property type="evidence" value="ECO:0007669"/>
    <property type="project" value="TreeGrafter"/>
</dbReference>
<feature type="region of interest" description="Disordered" evidence="2">
    <location>
        <begin position="1141"/>
        <end position="1244"/>
    </location>
</feature>
<dbReference type="Gene3D" id="3.10.20.360">
    <property type="entry name" value="CKK domain"/>
    <property type="match status" value="1"/>
</dbReference>
<dbReference type="InterPro" id="IPR014797">
    <property type="entry name" value="CKK_CAMSAP"/>
</dbReference>
<name>A0A8E0S6Y7_9TREM</name>
<dbReference type="OrthoDB" id="6252030at2759"/>
<proteinExistence type="inferred from homology"/>
<feature type="compositionally biased region" description="Polar residues" evidence="2">
    <location>
        <begin position="500"/>
        <end position="524"/>
    </location>
</feature>
<evidence type="ECO:0000313" key="4">
    <source>
        <dbReference type="EMBL" id="KAA0200950.1"/>
    </source>
</evidence>
<feature type="compositionally biased region" description="Basic and acidic residues" evidence="2">
    <location>
        <begin position="647"/>
        <end position="657"/>
    </location>
</feature>
<feature type="compositionally biased region" description="Basic and acidic residues" evidence="2">
    <location>
        <begin position="1115"/>
        <end position="1128"/>
    </location>
</feature>